<proteinExistence type="predicted"/>
<accession>A0AA35WG20</accession>
<evidence type="ECO:0000313" key="3">
    <source>
        <dbReference type="Proteomes" id="UP001174909"/>
    </source>
</evidence>
<keyword evidence="3" id="KW-1185">Reference proteome</keyword>
<evidence type="ECO:0000313" key="2">
    <source>
        <dbReference type="EMBL" id="CAI8013075.1"/>
    </source>
</evidence>
<feature type="region of interest" description="Disordered" evidence="1">
    <location>
        <begin position="1"/>
        <end position="70"/>
    </location>
</feature>
<evidence type="ECO:0000256" key="1">
    <source>
        <dbReference type="SAM" id="MobiDB-lite"/>
    </source>
</evidence>
<comment type="caution">
    <text evidence="2">The sequence shown here is derived from an EMBL/GenBank/DDBJ whole genome shotgun (WGS) entry which is preliminary data.</text>
</comment>
<protein>
    <submittedName>
        <fullName evidence="2">Uncharacterized protein</fullName>
    </submittedName>
</protein>
<reference evidence="2" key="1">
    <citation type="submission" date="2023-03" db="EMBL/GenBank/DDBJ databases">
        <authorList>
            <person name="Steffen K."/>
            <person name="Cardenas P."/>
        </authorList>
    </citation>
    <scope>NUCLEOTIDE SEQUENCE</scope>
</reference>
<gene>
    <name evidence="2" type="ORF">GBAR_LOCUS8344</name>
</gene>
<dbReference type="AlphaFoldDB" id="A0AA35WG20"/>
<dbReference type="EMBL" id="CASHTH010001236">
    <property type="protein sequence ID" value="CAI8013075.1"/>
    <property type="molecule type" value="Genomic_DNA"/>
</dbReference>
<name>A0AA35WG20_GEOBA</name>
<dbReference type="Proteomes" id="UP001174909">
    <property type="component" value="Unassembled WGS sequence"/>
</dbReference>
<sequence>MTKKDLIDQVTSSSGVSLSKKDPKRYWRRPSTPSAKPSAKKSASRTQASAPSHCENERHGKDAIRKPGPP</sequence>
<feature type="compositionally biased region" description="Basic and acidic residues" evidence="1">
    <location>
        <begin position="54"/>
        <end position="70"/>
    </location>
</feature>
<organism evidence="2 3">
    <name type="scientific">Geodia barretti</name>
    <name type="common">Barrett's horny sponge</name>
    <dbReference type="NCBI Taxonomy" id="519541"/>
    <lineage>
        <taxon>Eukaryota</taxon>
        <taxon>Metazoa</taxon>
        <taxon>Porifera</taxon>
        <taxon>Demospongiae</taxon>
        <taxon>Heteroscleromorpha</taxon>
        <taxon>Tetractinellida</taxon>
        <taxon>Astrophorina</taxon>
        <taxon>Geodiidae</taxon>
        <taxon>Geodia</taxon>
    </lineage>
</organism>